<organism evidence="1 2">
    <name type="scientific">Natrinema salaciae</name>
    <dbReference type="NCBI Taxonomy" id="1186196"/>
    <lineage>
        <taxon>Archaea</taxon>
        <taxon>Methanobacteriati</taxon>
        <taxon>Methanobacteriota</taxon>
        <taxon>Stenosarchaea group</taxon>
        <taxon>Halobacteria</taxon>
        <taxon>Halobacteriales</taxon>
        <taxon>Natrialbaceae</taxon>
        <taxon>Natrinema</taxon>
    </lineage>
</organism>
<dbReference type="STRING" id="1186196.SAMN04489841_2922"/>
<dbReference type="Gene3D" id="3.30.1050.10">
    <property type="entry name" value="SCP2 sterol-binding domain"/>
    <property type="match status" value="1"/>
</dbReference>
<evidence type="ECO:0000313" key="1">
    <source>
        <dbReference type="EMBL" id="SER09126.1"/>
    </source>
</evidence>
<accession>A0A1H9LCG3</accession>
<dbReference type="AlphaFoldDB" id="A0A1H9LCG3"/>
<reference evidence="2" key="1">
    <citation type="submission" date="2016-10" db="EMBL/GenBank/DDBJ databases">
        <authorList>
            <person name="Varghese N."/>
            <person name="Submissions S."/>
        </authorList>
    </citation>
    <scope>NUCLEOTIDE SEQUENCE [LARGE SCALE GENOMIC DNA]</scope>
    <source>
        <strain evidence="2">DSM 25055</strain>
    </source>
</reference>
<name>A0A1H9LCG3_9EURY</name>
<dbReference type="OrthoDB" id="51304at2157"/>
<sequence length="242" mass="26627">MSTHRLRPIEQYFPTEPWLEAYRDAINTDDGYAEKSAGWGVDFDGSFVFQIENVPLETTTVADLPPEIVTATDDELSGRSAAEIEPILEGAPAAVRERVDSRDGSLEDRVAAEITETTVAALPERTWPELRAALPDVLDELIVQLEENVAADGTIYAQLDLYDGECRGVEAITDLDGREYGFRLVGDYEQWATLVRGEGDVIDMLMAGEFEIDGDIQTILQYADAAVDLGEISAGVDSRFVF</sequence>
<proteinExistence type="predicted"/>
<dbReference type="RefSeq" id="WP_090618473.1">
    <property type="nucleotide sequence ID" value="NZ_FOFD01000004.1"/>
</dbReference>
<dbReference type="EMBL" id="FOFD01000004">
    <property type="protein sequence ID" value="SER09126.1"/>
    <property type="molecule type" value="Genomic_DNA"/>
</dbReference>
<dbReference type="Proteomes" id="UP000199114">
    <property type="component" value="Unassembled WGS sequence"/>
</dbReference>
<protein>
    <submittedName>
        <fullName evidence="1">Putative sterol carrier protein</fullName>
    </submittedName>
</protein>
<keyword evidence="2" id="KW-1185">Reference proteome</keyword>
<gene>
    <name evidence="1" type="ORF">SAMN04489841_2922</name>
</gene>
<dbReference type="InterPro" id="IPR036527">
    <property type="entry name" value="SCP2_sterol-bd_dom_sf"/>
</dbReference>
<dbReference type="SUPFAM" id="SSF55718">
    <property type="entry name" value="SCP-like"/>
    <property type="match status" value="1"/>
</dbReference>
<evidence type="ECO:0000313" key="2">
    <source>
        <dbReference type="Proteomes" id="UP000199114"/>
    </source>
</evidence>